<evidence type="ECO:0000313" key="2">
    <source>
        <dbReference type="Proteomes" id="UP000233837"/>
    </source>
</evidence>
<evidence type="ECO:0000313" key="1">
    <source>
        <dbReference type="EMBL" id="PKU75472.1"/>
    </source>
</evidence>
<dbReference type="Proteomes" id="UP000233837">
    <property type="component" value="Unassembled WGS sequence"/>
</dbReference>
<name>A0A2I0WIK4_9ASPA</name>
<protein>
    <submittedName>
        <fullName evidence="1">Uncharacterized protein</fullName>
    </submittedName>
</protein>
<accession>A0A2I0WIK4</accession>
<reference evidence="1 2" key="2">
    <citation type="journal article" date="2017" name="Nature">
        <title>The Apostasia genome and the evolution of orchids.</title>
        <authorList>
            <person name="Zhang G.Q."/>
            <person name="Liu K.W."/>
            <person name="Li Z."/>
            <person name="Lohaus R."/>
            <person name="Hsiao Y.Y."/>
            <person name="Niu S.C."/>
            <person name="Wang J.Y."/>
            <person name="Lin Y.C."/>
            <person name="Xu Q."/>
            <person name="Chen L.J."/>
            <person name="Yoshida K."/>
            <person name="Fujiwara S."/>
            <person name="Wang Z.W."/>
            <person name="Zhang Y.Q."/>
            <person name="Mitsuda N."/>
            <person name="Wang M."/>
            <person name="Liu G.H."/>
            <person name="Pecoraro L."/>
            <person name="Huang H.X."/>
            <person name="Xiao X.J."/>
            <person name="Lin M."/>
            <person name="Wu X.Y."/>
            <person name="Wu W.L."/>
            <person name="Chen Y.Y."/>
            <person name="Chang S.B."/>
            <person name="Sakamoto S."/>
            <person name="Ohme-Takagi M."/>
            <person name="Yagi M."/>
            <person name="Zeng S.J."/>
            <person name="Shen C.Y."/>
            <person name="Yeh C.M."/>
            <person name="Luo Y.B."/>
            <person name="Tsai W.C."/>
            <person name="Van de Peer Y."/>
            <person name="Liu Z.J."/>
        </authorList>
    </citation>
    <scope>NUCLEOTIDE SEQUENCE [LARGE SCALE GENOMIC DNA]</scope>
    <source>
        <tissue evidence="1">The whole plant</tissue>
    </source>
</reference>
<dbReference type="PANTHER" id="PTHR35485">
    <property type="entry name" value="OS01G0888900 PROTEIN"/>
    <property type="match status" value="1"/>
</dbReference>
<keyword evidence="2" id="KW-1185">Reference proteome</keyword>
<sequence>MEGLIPYVFRAFKRKKAMRYYSQLSSGAGTATQEDGHRHSFVSEAEEFREVEEEDFGGHRKHRSMEEFTIKPLSPTKERRFGSLRFMACVGGVD</sequence>
<dbReference type="AlphaFoldDB" id="A0A2I0WIK4"/>
<dbReference type="PANTHER" id="PTHR35485:SF4">
    <property type="entry name" value="EXPRESSED PROTEIN"/>
    <property type="match status" value="1"/>
</dbReference>
<reference evidence="1 2" key="1">
    <citation type="journal article" date="2016" name="Sci. Rep.">
        <title>The Dendrobium catenatum Lindl. genome sequence provides insights into polysaccharide synthase, floral development and adaptive evolution.</title>
        <authorList>
            <person name="Zhang G.Q."/>
            <person name="Xu Q."/>
            <person name="Bian C."/>
            <person name="Tsai W.C."/>
            <person name="Yeh C.M."/>
            <person name="Liu K.W."/>
            <person name="Yoshida K."/>
            <person name="Zhang L.S."/>
            <person name="Chang S.B."/>
            <person name="Chen F."/>
            <person name="Shi Y."/>
            <person name="Su Y.Y."/>
            <person name="Zhang Y.Q."/>
            <person name="Chen L.J."/>
            <person name="Yin Y."/>
            <person name="Lin M."/>
            <person name="Huang H."/>
            <person name="Deng H."/>
            <person name="Wang Z.W."/>
            <person name="Zhu S.L."/>
            <person name="Zhao X."/>
            <person name="Deng C."/>
            <person name="Niu S.C."/>
            <person name="Huang J."/>
            <person name="Wang M."/>
            <person name="Liu G.H."/>
            <person name="Yang H.J."/>
            <person name="Xiao X.J."/>
            <person name="Hsiao Y.Y."/>
            <person name="Wu W.L."/>
            <person name="Chen Y.Y."/>
            <person name="Mitsuda N."/>
            <person name="Ohme-Takagi M."/>
            <person name="Luo Y.B."/>
            <person name="Van de Peer Y."/>
            <person name="Liu Z.J."/>
        </authorList>
    </citation>
    <scope>NUCLEOTIDE SEQUENCE [LARGE SCALE GENOMIC DNA]</scope>
    <source>
        <tissue evidence="1">The whole plant</tissue>
    </source>
</reference>
<proteinExistence type="predicted"/>
<dbReference type="EMBL" id="KZ502593">
    <property type="protein sequence ID" value="PKU75472.1"/>
    <property type="molecule type" value="Genomic_DNA"/>
</dbReference>
<gene>
    <name evidence="1" type="ORF">MA16_Dca011248</name>
</gene>
<organism evidence="1 2">
    <name type="scientific">Dendrobium catenatum</name>
    <dbReference type="NCBI Taxonomy" id="906689"/>
    <lineage>
        <taxon>Eukaryota</taxon>
        <taxon>Viridiplantae</taxon>
        <taxon>Streptophyta</taxon>
        <taxon>Embryophyta</taxon>
        <taxon>Tracheophyta</taxon>
        <taxon>Spermatophyta</taxon>
        <taxon>Magnoliopsida</taxon>
        <taxon>Liliopsida</taxon>
        <taxon>Asparagales</taxon>
        <taxon>Orchidaceae</taxon>
        <taxon>Epidendroideae</taxon>
        <taxon>Malaxideae</taxon>
        <taxon>Dendrobiinae</taxon>
        <taxon>Dendrobium</taxon>
    </lineage>
</organism>